<feature type="transmembrane region" description="Helical" evidence="11">
    <location>
        <begin position="312"/>
        <end position="331"/>
    </location>
</feature>
<feature type="transmembrane region" description="Helical" evidence="11">
    <location>
        <begin position="230"/>
        <end position="252"/>
    </location>
</feature>
<keyword evidence="7 11" id="KW-1133">Transmembrane helix</keyword>
<feature type="transmembrane region" description="Helical" evidence="11">
    <location>
        <begin position="368"/>
        <end position="387"/>
    </location>
</feature>
<keyword evidence="5" id="KW-1003">Cell membrane</keyword>
<dbReference type="EMBL" id="MZ265385">
    <property type="protein sequence ID" value="UWV48918.1"/>
    <property type="molecule type" value="mRNA"/>
</dbReference>
<dbReference type="InterPro" id="IPR038665">
    <property type="entry name" value="Voltage-dep_anion_channel_sf"/>
</dbReference>
<dbReference type="PANTHER" id="PTHR31269">
    <property type="entry name" value="S-TYPE ANION CHANNEL SLAH3"/>
    <property type="match status" value="1"/>
</dbReference>
<evidence type="ECO:0000313" key="12">
    <source>
        <dbReference type="EMBL" id="KAH7405242.1"/>
    </source>
</evidence>
<evidence type="ECO:0000256" key="11">
    <source>
        <dbReference type="SAM" id="Phobius"/>
    </source>
</evidence>
<proteinExistence type="evidence at transcript level"/>
<feature type="transmembrane region" description="Helical" evidence="11">
    <location>
        <begin position="429"/>
        <end position="450"/>
    </location>
</feature>
<dbReference type="Gene3D" id="1.50.10.150">
    <property type="entry name" value="Voltage-dependent anion channel"/>
    <property type="match status" value="1"/>
</dbReference>
<evidence type="ECO:0000256" key="9">
    <source>
        <dbReference type="ARBA" id="ARBA00023136"/>
    </source>
</evidence>
<keyword evidence="4" id="KW-0813">Transport</keyword>
<keyword evidence="14" id="KW-1185">Reference proteome</keyword>
<evidence type="ECO:0000256" key="3">
    <source>
        <dbReference type="ARBA" id="ARBA00007808"/>
    </source>
</evidence>
<keyword evidence="9 11" id="KW-0472">Membrane</keyword>
<evidence type="ECO:0000313" key="13">
    <source>
        <dbReference type="EMBL" id="UWV48918.1"/>
    </source>
</evidence>
<gene>
    <name evidence="13" type="primary">SLAC1f</name>
    <name evidence="12" type="ORF">KP509_15G062200</name>
</gene>
<accession>A0A8T2T6A4</accession>
<name>A0A8T2T6A4_CERRI</name>
<evidence type="ECO:0000256" key="8">
    <source>
        <dbReference type="ARBA" id="ARBA00023065"/>
    </source>
</evidence>
<dbReference type="EMBL" id="CM035420">
    <property type="protein sequence ID" value="KAH7405245.1"/>
    <property type="molecule type" value="Genomic_DNA"/>
</dbReference>
<dbReference type="EMBL" id="CM035420">
    <property type="protein sequence ID" value="KAH7405243.1"/>
    <property type="molecule type" value="Genomic_DNA"/>
</dbReference>
<dbReference type="Proteomes" id="UP000825935">
    <property type="component" value="Chromosome 15"/>
</dbReference>
<evidence type="ECO:0000256" key="6">
    <source>
        <dbReference type="ARBA" id="ARBA00022692"/>
    </source>
</evidence>
<dbReference type="Pfam" id="PF03595">
    <property type="entry name" value="SLAC1"/>
    <property type="match status" value="1"/>
</dbReference>
<reference evidence="13" key="1">
    <citation type="journal article" date="2021" name="bioRxiv">
        <title>Gaining or cutting SLAC: the evolution of plant guard cell signalling pathways.</title>
        <authorList>
            <person name="Sussmilch F.C."/>
            <person name="Maierhofer T."/>
            <person name="Herrmann J."/>
            <person name="Voss L.J."/>
            <person name="Lind C."/>
            <person name="Messerer M."/>
            <person name="Mueller H.M."/>
            <person name="Buenner M.S."/>
            <person name="Ache P."/>
            <person name="Mayer K.F.X."/>
            <person name="Becker D."/>
            <person name="Roelfsema M.R.G."/>
            <person name="Geiger D."/>
            <person name="Schultz J."/>
            <person name="Hedrich R."/>
        </authorList>
    </citation>
    <scope>NUCLEOTIDE SEQUENCE</scope>
    <source>
        <strain evidence="13">Hn-n</strain>
    </source>
</reference>
<protein>
    <submittedName>
        <fullName evidence="13">Slow anion channel-associated 1f</fullName>
    </submittedName>
</protein>
<feature type="transmembrane region" description="Helical" evidence="11">
    <location>
        <begin position="516"/>
        <end position="541"/>
    </location>
</feature>
<feature type="transmembrane region" description="Helical" evidence="11">
    <location>
        <begin position="456"/>
        <end position="474"/>
    </location>
</feature>
<dbReference type="EMBL" id="CM035420">
    <property type="protein sequence ID" value="KAH7405241.1"/>
    <property type="molecule type" value="Genomic_DNA"/>
</dbReference>
<comment type="subcellular location">
    <subcellularLocation>
        <location evidence="2">Cell membrane</location>
    </subcellularLocation>
    <subcellularLocation>
        <location evidence="1">Endomembrane system</location>
        <topology evidence="1">Multi-pass membrane protein</topology>
    </subcellularLocation>
</comment>
<evidence type="ECO:0000256" key="2">
    <source>
        <dbReference type="ARBA" id="ARBA00004236"/>
    </source>
</evidence>
<evidence type="ECO:0000256" key="5">
    <source>
        <dbReference type="ARBA" id="ARBA00022475"/>
    </source>
</evidence>
<sequence length="598" mass="67536">MYPYMKDTNHPLTDAQSHPIDNERDSSSQRPWEHLYMFADESADADVITMIDTLNLLSNNQHSNCSTKYAADTSKPSVSGVVSNTLLPYACEQDLLENAMLSGRSAPLITDGALRKEDMLRPLKKHASFTLNRNGLNRRRHEFQKQQNFELFRTRSKLSEGKFSRIHSRKEHAQEKGQNLISNENDRITDEAGEDTISADRYFDALEGPELDVPKDSEDLLLPHDKQWPFLLRFPIVAFSICLGLSSQAVLWKMVAMSPALGFLHVPGEVNYALWSLALFSLCIVSSIYICKCWFYFQAVKREFQHPVRVNFFFAPCIVCLLIALAAPPRIATTIHPIVWCVLVSPLLVLELKVYGQWLSGGKRRLSLVANASTHVAVMGNFLAAVLAREVGWMEPAVFFMAVGCAHYLVLFVTLYQRLPTAQTLPKELHPVFFFFVATPSTASVAWAIVAGNFNTIAKMIYFLALFLFLSLIARARFFYGLRFSTAWWAYTYPMTALTSATVHYSMAVRHRFTQLLAVLLLAVASLTVLIVFAFTIYHLILGTLFPNDTAIAITTKRLVRQVPWRGALNGEQSLSNNYNHQLETDDDDEKISQRGAK</sequence>
<dbReference type="EMBL" id="CM035420">
    <property type="protein sequence ID" value="KAH7405242.1"/>
    <property type="molecule type" value="Genomic_DNA"/>
</dbReference>
<dbReference type="OrthoDB" id="1099at2759"/>
<dbReference type="GO" id="GO:0005886">
    <property type="term" value="C:plasma membrane"/>
    <property type="evidence" value="ECO:0007669"/>
    <property type="project" value="UniProtKB-SubCell"/>
</dbReference>
<dbReference type="GO" id="GO:0008308">
    <property type="term" value="F:voltage-gated monoatomic anion channel activity"/>
    <property type="evidence" value="ECO:0007669"/>
    <property type="project" value="InterPro"/>
</dbReference>
<feature type="transmembrane region" description="Helical" evidence="11">
    <location>
        <begin position="272"/>
        <end position="291"/>
    </location>
</feature>
<evidence type="ECO:0000256" key="10">
    <source>
        <dbReference type="SAM" id="MobiDB-lite"/>
    </source>
</evidence>
<evidence type="ECO:0000313" key="14">
    <source>
        <dbReference type="Proteomes" id="UP000825935"/>
    </source>
</evidence>
<dbReference type="AlphaFoldDB" id="A0A8T2T6A4"/>
<dbReference type="InterPro" id="IPR004695">
    <property type="entry name" value="SLAC1/Mae1/Ssu1/TehA"/>
</dbReference>
<dbReference type="GO" id="GO:0006873">
    <property type="term" value="P:intracellular monoatomic ion homeostasis"/>
    <property type="evidence" value="ECO:0007669"/>
    <property type="project" value="InterPro"/>
</dbReference>
<feature type="transmembrane region" description="Helical" evidence="11">
    <location>
        <begin position="337"/>
        <end position="356"/>
    </location>
</feature>
<dbReference type="InterPro" id="IPR030183">
    <property type="entry name" value="SLAC/SLAH"/>
</dbReference>
<reference evidence="12" key="2">
    <citation type="submission" date="2021-08" db="EMBL/GenBank/DDBJ databases">
        <title>WGS assembly of Ceratopteris richardii.</title>
        <authorList>
            <person name="Marchant D.B."/>
            <person name="Chen G."/>
            <person name="Jenkins J."/>
            <person name="Shu S."/>
            <person name="Leebens-Mack J."/>
            <person name="Grimwood J."/>
            <person name="Schmutz J."/>
            <person name="Soltis P."/>
            <person name="Soltis D."/>
            <person name="Chen Z.-H."/>
        </authorList>
    </citation>
    <scope>NUCLEOTIDE SEQUENCE</scope>
    <source>
        <strain evidence="12">Whitten #5841</strain>
        <tissue evidence="12">Leaf</tissue>
    </source>
</reference>
<evidence type="ECO:0000256" key="7">
    <source>
        <dbReference type="ARBA" id="ARBA00022989"/>
    </source>
</evidence>
<dbReference type="OMA" id="CECTQEL"/>
<feature type="region of interest" description="Disordered" evidence="10">
    <location>
        <begin position="578"/>
        <end position="598"/>
    </location>
</feature>
<feature type="region of interest" description="Disordered" evidence="10">
    <location>
        <begin position="1"/>
        <end position="27"/>
    </location>
</feature>
<dbReference type="GO" id="GO:0012505">
    <property type="term" value="C:endomembrane system"/>
    <property type="evidence" value="ECO:0007669"/>
    <property type="project" value="UniProtKB-SubCell"/>
</dbReference>
<comment type="similarity">
    <text evidence="3">Belongs to the SLAC1 S-type anion channel family.</text>
</comment>
<organism evidence="12 14">
    <name type="scientific">Ceratopteris richardii</name>
    <name type="common">Triangle waterfern</name>
    <dbReference type="NCBI Taxonomy" id="49495"/>
    <lineage>
        <taxon>Eukaryota</taxon>
        <taxon>Viridiplantae</taxon>
        <taxon>Streptophyta</taxon>
        <taxon>Embryophyta</taxon>
        <taxon>Tracheophyta</taxon>
        <taxon>Polypodiopsida</taxon>
        <taxon>Polypodiidae</taxon>
        <taxon>Polypodiales</taxon>
        <taxon>Pteridineae</taxon>
        <taxon>Pteridaceae</taxon>
        <taxon>Parkerioideae</taxon>
        <taxon>Ceratopteris</taxon>
    </lineage>
</organism>
<feature type="transmembrane region" description="Helical" evidence="11">
    <location>
        <begin position="399"/>
        <end position="417"/>
    </location>
</feature>
<keyword evidence="6 11" id="KW-0812">Transmembrane</keyword>
<dbReference type="PANTHER" id="PTHR31269:SF22">
    <property type="entry name" value="OS01G0247700 PROTEIN"/>
    <property type="match status" value="1"/>
</dbReference>
<keyword evidence="8" id="KW-0406">Ion transport</keyword>
<evidence type="ECO:0000256" key="1">
    <source>
        <dbReference type="ARBA" id="ARBA00004127"/>
    </source>
</evidence>
<evidence type="ECO:0000256" key="4">
    <source>
        <dbReference type="ARBA" id="ARBA00022448"/>
    </source>
</evidence>
<dbReference type="CDD" id="cd09323">
    <property type="entry name" value="TDT_SLAC1_like"/>
    <property type="match status" value="1"/>
</dbReference>